<keyword evidence="6 15" id="KW-0479">Metal-binding</keyword>
<feature type="domain" description="Plant heme peroxidase family profile" evidence="19">
    <location>
        <begin position="31"/>
        <end position="340"/>
    </location>
</feature>
<feature type="binding site" evidence="14">
    <location>
        <position position="168"/>
    </location>
    <ligand>
        <name>substrate</name>
    </ligand>
</feature>
<dbReference type="Gene3D" id="1.10.420.10">
    <property type="entry name" value="Peroxidase, domain 2"/>
    <property type="match status" value="1"/>
</dbReference>
<dbReference type="SUPFAM" id="SSF48113">
    <property type="entry name" value="Heme-dependent peroxidases"/>
    <property type="match status" value="1"/>
</dbReference>
<feature type="binding site" evidence="15">
    <location>
        <position position="80"/>
    </location>
    <ligand>
        <name>Ca(2+)</name>
        <dbReference type="ChEBI" id="CHEBI:29108"/>
        <label>1</label>
    </ligand>
</feature>
<feature type="binding site" evidence="15">
    <location>
        <position position="76"/>
    </location>
    <ligand>
        <name>Ca(2+)</name>
        <dbReference type="ChEBI" id="CHEBI:29108"/>
        <label>1</label>
    </ligand>
</feature>
<evidence type="ECO:0000256" key="17">
    <source>
        <dbReference type="PIRSR" id="PIRSR600823-5"/>
    </source>
</evidence>
<dbReference type="PANTHER" id="PTHR31388">
    <property type="entry name" value="PEROXIDASE 72-RELATED"/>
    <property type="match status" value="1"/>
</dbReference>
<evidence type="ECO:0000256" key="11">
    <source>
        <dbReference type="ARBA" id="ARBA00023283"/>
    </source>
</evidence>
<feature type="site" description="Transition state stabilizer" evidence="16">
    <location>
        <position position="68"/>
    </location>
</feature>
<keyword evidence="9 15" id="KW-0408">Iron</keyword>
<dbReference type="InterPro" id="IPR002016">
    <property type="entry name" value="Haem_peroxidase"/>
</dbReference>
<evidence type="ECO:0000256" key="1">
    <source>
        <dbReference type="ARBA" id="ARBA00000189"/>
    </source>
</evidence>
<feature type="chain" id="PRO_5044524873" description="Peroxidase" evidence="18">
    <location>
        <begin position="31"/>
        <end position="340"/>
    </location>
</feature>
<dbReference type="PROSITE" id="PS00435">
    <property type="entry name" value="PEROXIDASE_1"/>
    <property type="match status" value="1"/>
</dbReference>
<evidence type="ECO:0000256" key="3">
    <source>
        <dbReference type="ARBA" id="ARBA00006873"/>
    </source>
</evidence>
<evidence type="ECO:0000256" key="14">
    <source>
        <dbReference type="PIRSR" id="PIRSR600823-2"/>
    </source>
</evidence>
<feature type="binding site" evidence="15">
    <location>
        <position position="73"/>
    </location>
    <ligand>
        <name>Ca(2+)</name>
        <dbReference type="ChEBI" id="CHEBI:29108"/>
        <label>1</label>
    </ligand>
</feature>
<dbReference type="InterPro" id="IPR033905">
    <property type="entry name" value="Secretory_peroxidase"/>
</dbReference>
<comment type="similarity">
    <text evidence="18">Belongs to the peroxidase family. Classical plant (class III) peroxidase subfamily.</text>
</comment>
<comment type="subcellular location">
    <subcellularLocation>
        <location evidence="2 18">Secreted</location>
    </subcellularLocation>
</comment>
<gene>
    <name evidence="20" type="ORF">URODEC1_LOCUS17781</name>
</gene>
<reference evidence="20 21" key="2">
    <citation type="submission" date="2024-10" db="EMBL/GenBank/DDBJ databases">
        <authorList>
            <person name="Ryan C."/>
        </authorList>
    </citation>
    <scope>NUCLEOTIDE SEQUENCE [LARGE SCALE GENOMIC DNA]</scope>
</reference>
<dbReference type="PANTHER" id="PTHR31388:SF52">
    <property type="entry name" value="PEROXIDASE"/>
    <property type="match status" value="1"/>
</dbReference>
<evidence type="ECO:0000256" key="18">
    <source>
        <dbReference type="RuleBase" id="RU362060"/>
    </source>
</evidence>
<proteinExistence type="inferred from homology"/>
<dbReference type="PRINTS" id="PR00461">
    <property type="entry name" value="PLPEROXIDASE"/>
</dbReference>
<evidence type="ECO:0000256" key="2">
    <source>
        <dbReference type="ARBA" id="ARBA00004613"/>
    </source>
</evidence>
<feature type="disulfide bond" evidence="17">
    <location>
        <begin position="74"/>
        <end position="79"/>
    </location>
</feature>
<evidence type="ECO:0000256" key="12">
    <source>
        <dbReference type="ARBA" id="ARBA00023324"/>
    </source>
</evidence>
<feature type="binding site" evidence="15">
    <location>
        <position position="82"/>
    </location>
    <ligand>
        <name>Ca(2+)</name>
        <dbReference type="ChEBI" id="CHEBI:29108"/>
        <label>1</label>
    </ligand>
</feature>
<feature type="binding site" description="axial binding residue" evidence="15">
    <location>
        <position position="199"/>
    </location>
    <ligand>
        <name>heme b</name>
        <dbReference type="ChEBI" id="CHEBI:60344"/>
    </ligand>
    <ligandPart>
        <name>Fe</name>
        <dbReference type="ChEBI" id="CHEBI:18248"/>
    </ligandPart>
</feature>
<feature type="binding site" evidence="15">
    <location>
        <position position="258"/>
    </location>
    <ligand>
        <name>Ca(2+)</name>
        <dbReference type="ChEBI" id="CHEBI:29108"/>
        <label>2</label>
    </ligand>
</feature>
<protein>
    <recommendedName>
        <fullName evidence="18">Peroxidase</fullName>
        <ecNumber evidence="18">1.11.1.7</ecNumber>
    </recommendedName>
</protein>
<dbReference type="PROSITE" id="PS50873">
    <property type="entry name" value="PEROXIDASE_4"/>
    <property type="match status" value="1"/>
</dbReference>
<organism evidence="20 21">
    <name type="scientific">Urochloa decumbens</name>
    <dbReference type="NCBI Taxonomy" id="240449"/>
    <lineage>
        <taxon>Eukaryota</taxon>
        <taxon>Viridiplantae</taxon>
        <taxon>Streptophyta</taxon>
        <taxon>Embryophyta</taxon>
        <taxon>Tracheophyta</taxon>
        <taxon>Spermatophyta</taxon>
        <taxon>Magnoliopsida</taxon>
        <taxon>Liliopsida</taxon>
        <taxon>Poales</taxon>
        <taxon>Poaceae</taxon>
        <taxon>PACMAD clade</taxon>
        <taxon>Panicoideae</taxon>
        <taxon>Panicodae</taxon>
        <taxon>Paniceae</taxon>
        <taxon>Melinidinae</taxon>
        <taxon>Urochloa</taxon>
    </lineage>
</organism>
<feature type="binding site" evidence="15">
    <location>
        <position position="263"/>
    </location>
    <ligand>
        <name>Ca(2+)</name>
        <dbReference type="ChEBI" id="CHEBI:29108"/>
        <label>2</label>
    </ligand>
</feature>
<dbReference type="GO" id="GO:0020037">
    <property type="term" value="F:heme binding"/>
    <property type="evidence" value="ECO:0007669"/>
    <property type="project" value="UniProtKB-UniRule"/>
</dbReference>
<dbReference type="InterPro" id="IPR010255">
    <property type="entry name" value="Haem_peroxidase_sf"/>
</dbReference>
<dbReference type="GO" id="GO:0046872">
    <property type="term" value="F:metal ion binding"/>
    <property type="evidence" value="ECO:0007669"/>
    <property type="project" value="UniProtKB-UniRule"/>
</dbReference>
<dbReference type="FunFam" id="1.10.420.10:FF:000001">
    <property type="entry name" value="Peroxidase"/>
    <property type="match status" value="1"/>
</dbReference>
<name>A0ABC8WWE8_9POAL</name>
<dbReference type="GO" id="GO:0006979">
    <property type="term" value="P:response to oxidative stress"/>
    <property type="evidence" value="ECO:0007669"/>
    <property type="project" value="UniProtKB-UniRule"/>
</dbReference>
<feature type="disulfide bond" evidence="17">
    <location>
        <begin position="127"/>
        <end position="336"/>
    </location>
</feature>
<dbReference type="GO" id="GO:0005576">
    <property type="term" value="C:extracellular region"/>
    <property type="evidence" value="ECO:0007669"/>
    <property type="project" value="UniProtKB-SubCell"/>
</dbReference>
<keyword evidence="5 18" id="KW-0349">Heme</keyword>
<keyword evidence="11" id="KW-0873">Pyrrolidone carboxylic acid</keyword>
<dbReference type="InterPro" id="IPR000823">
    <property type="entry name" value="Peroxidase_pln"/>
</dbReference>
<feature type="binding site" evidence="15">
    <location>
        <position position="78"/>
    </location>
    <ligand>
        <name>Ca(2+)</name>
        <dbReference type="ChEBI" id="CHEBI:29108"/>
        <label>1</label>
    </ligand>
</feature>
<evidence type="ECO:0000256" key="13">
    <source>
        <dbReference type="PIRSR" id="PIRSR600823-1"/>
    </source>
</evidence>
<evidence type="ECO:0000259" key="19">
    <source>
        <dbReference type="PROSITE" id="PS50873"/>
    </source>
</evidence>
<dbReference type="InterPro" id="IPR019793">
    <property type="entry name" value="Peroxidases_heam-ligand_BS"/>
</dbReference>
<dbReference type="Proteomes" id="UP001497457">
    <property type="component" value="Chromosome 13rd"/>
</dbReference>
<evidence type="ECO:0000313" key="21">
    <source>
        <dbReference type="Proteomes" id="UP001497457"/>
    </source>
</evidence>
<feature type="disulfide bond" evidence="17">
    <location>
        <begin position="206"/>
        <end position="242"/>
    </location>
</feature>
<feature type="active site" description="Proton acceptor" evidence="13">
    <location>
        <position position="72"/>
    </location>
</feature>
<dbReference type="AlphaFoldDB" id="A0ABC8WWE8"/>
<dbReference type="EC" id="1.11.1.7" evidence="18"/>
<feature type="binding site" evidence="15">
    <location>
        <position position="94"/>
    </location>
    <ligand>
        <name>Ca(2+)</name>
        <dbReference type="ChEBI" id="CHEBI:29108"/>
        <label>1</label>
    </ligand>
</feature>
<evidence type="ECO:0000256" key="15">
    <source>
        <dbReference type="PIRSR" id="PIRSR600823-3"/>
    </source>
</evidence>
<dbReference type="GO" id="GO:0042744">
    <property type="term" value="P:hydrogen peroxide catabolic process"/>
    <property type="evidence" value="ECO:0007669"/>
    <property type="project" value="UniProtKB-KW"/>
</dbReference>
<dbReference type="CDD" id="cd00693">
    <property type="entry name" value="secretory_peroxidase"/>
    <property type="match status" value="1"/>
</dbReference>
<comment type="cofactor">
    <cofactor evidence="15 18">
        <name>Ca(2+)</name>
        <dbReference type="ChEBI" id="CHEBI:29108"/>
    </cofactor>
    <text evidence="15 18">Binds 2 calcium ions per subunit.</text>
</comment>
<keyword evidence="18" id="KW-0732">Signal</keyword>
<evidence type="ECO:0000256" key="6">
    <source>
        <dbReference type="ARBA" id="ARBA00022723"/>
    </source>
</evidence>
<keyword evidence="4 18" id="KW-0575">Peroxidase</keyword>
<dbReference type="PRINTS" id="PR00458">
    <property type="entry name" value="PEROXIDASE"/>
</dbReference>
<keyword evidence="12 18" id="KW-0376">Hydrogen peroxide</keyword>
<feature type="signal peptide" evidence="18">
    <location>
        <begin position="1"/>
        <end position="30"/>
    </location>
</feature>
<evidence type="ECO:0000256" key="10">
    <source>
        <dbReference type="ARBA" id="ARBA00023157"/>
    </source>
</evidence>
<evidence type="ECO:0000256" key="5">
    <source>
        <dbReference type="ARBA" id="ARBA00022617"/>
    </source>
</evidence>
<keyword evidence="18" id="KW-0964">Secreted</keyword>
<dbReference type="EMBL" id="OZ075123">
    <property type="protein sequence ID" value="CAL4915914.1"/>
    <property type="molecule type" value="Genomic_DNA"/>
</dbReference>
<keyword evidence="10 17" id="KW-1015">Disulfide bond</keyword>
<evidence type="ECO:0000256" key="9">
    <source>
        <dbReference type="ARBA" id="ARBA00023004"/>
    </source>
</evidence>
<dbReference type="GO" id="GO:0140825">
    <property type="term" value="F:lactoperoxidase activity"/>
    <property type="evidence" value="ECO:0007669"/>
    <property type="project" value="UniProtKB-EC"/>
</dbReference>
<evidence type="ECO:0000313" key="20">
    <source>
        <dbReference type="EMBL" id="CAL4915914.1"/>
    </source>
</evidence>
<keyword evidence="7 15" id="KW-0106">Calcium</keyword>
<feature type="disulfide bond" evidence="17">
    <location>
        <begin position="41"/>
        <end position="121"/>
    </location>
</feature>
<accession>A0ABC8WWE8</accession>
<evidence type="ECO:0000256" key="4">
    <source>
        <dbReference type="ARBA" id="ARBA00022559"/>
    </source>
</evidence>
<evidence type="ECO:0000256" key="7">
    <source>
        <dbReference type="ARBA" id="ARBA00022837"/>
    </source>
</evidence>
<keyword evidence="8 18" id="KW-0560">Oxidoreductase</keyword>
<reference evidence="21" key="1">
    <citation type="submission" date="2024-06" db="EMBL/GenBank/DDBJ databases">
        <authorList>
            <person name="Ryan C."/>
        </authorList>
    </citation>
    <scope>NUCLEOTIDE SEQUENCE [LARGE SCALE GENOMIC DNA]</scope>
</reference>
<feature type="binding site" evidence="15">
    <location>
        <position position="200"/>
    </location>
    <ligand>
        <name>Ca(2+)</name>
        <dbReference type="ChEBI" id="CHEBI:29108"/>
        <label>2</label>
    </ligand>
</feature>
<dbReference type="Pfam" id="PF00141">
    <property type="entry name" value="peroxidase"/>
    <property type="match status" value="1"/>
</dbReference>
<keyword evidence="21" id="KW-1185">Reference proteome</keyword>
<comment type="catalytic activity">
    <reaction evidence="1 18">
        <text>2 a phenolic donor + H2O2 = 2 a phenolic radical donor + 2 H2O</text>
        <dbReference type="Rhea" id="RHEA:56136"/>
        <dbReference type="ChEBI" id="CHEBI:15377"/>
        <dbReference type="ChEBI" id="CHEBI:16240"/>
        <dbReference type="ChEBI" id="CHEBI:139520"/>
        <dbReference type="ChEBI" id="CHEBI:139521"/>
        <dbReference type="EC" id="1.11.1.7"/>
    </reaction>
</comment>
<sequence length="340" mass="36334">MASSTPRAAAVAGVLVTVVAALYGLHGAAAQLCENYYAETCPDAYDIVKKVLIEAHQSDERIYASLIRLHFHDCFVQGCDGSLLLDSVPGMQSEKDSLPNKGSARGFPVVDAVKEALEAACPGVVSCADILAIASEISVVESGGPSWGVLLGRLDGKTSDFTGSGNLPAPFEDLATLQRKFRAVGLNGDVDLVALSGAHTFGRVQCANVADPPADRLYNFSGTNMPDPTMDSAYRAFLSQRCPRNGDSRVLNDLDPTTPDTFDNHYYTNIEVNRGFLTSDQELKSSPLAQGTTAPIVDQFASSQDAFFASFAQSMINMGNIRPVTDPSQGEVRKNCRRVN</sequence>
<comment type="cofactor">
    <cofactor evidence="15 18">
        <name>heme b</name>
        <dbReference type="ChEBI" id="CHEBI:60344"/>
    </cofactor>
    <text evidence="15 18">Binds 1 heme b (iron(II)-protoporphyrin IX) group per subunit.</text>
</comment>
<comment type="function">
    <text evidence="18">Removal of H(2)O(2), oxidation of toxic reductants, biosynthesis and degradation of lignin, suberization, auxin catabolism, response to environmental stresses such as wounding, pathogen attack and oxidative stress.</text>
</comment>
<feature type="binding site" evidence="15">
    <location>
        <position position="255"/>
    </location>
    <ligand>
        <name>Ca(2+)</name>
        <dbReference type="ChEBI" id="CHEBI:29108"/>
        <label>2</label>
    </ligand>
</feature>
<comment type="similarity">
    <text evidence="3">Belongs to the peroxidase family. Ascorbate peroxidase subfamily.</text>
</comment>
<evidence type="ECO:0000256" key="8">
    <source>
        <dbReference type="ARBA" id="ARBA00023002"/>
    </source>
</evidence>
<evidence type="ECO:0000256" key="16">
    <source>
        <dbReference type="PIRSR" id="PIRSR600823-4"/>
    </source>
</evidence>
<dbReference type="Gene3D" id="1.10.520.10">
    <property type="match status" value="1"/>
</dbReference>